<feature type="region of interest" description="Disordered" evidence="2">
    <location>
        <begin position="404"/>
        <end position="462"/>
    </location>
</feature>
<name>A0A8H7EVB5_9FUNG</name>
<gene>
    <name evidence="3" type="ORF">EC973_008836</name>
</gene>
<dbReference type="Proteomes" id="UP000605846">
    <property type="component" value="Unassembled WGS sequence"/>
</dbReference>
<reference evidence="3" key="1">
    <citation type="submission" date="2020-01" db="EMBL/GenBank/DDBJ databases">
        <title>Genome Sequencing of Three Apophysomyces-Like Fungal Strains Confirms a Novel Fungal Genus in the Mucoromycota with divergent Burkholderia-like Endosymbiotic Bacteria.</title>
        <authorList>
            <person name="Stajich J.E."/>
            <person name="Macias A.M."/>
            <person name="Carter-House D."/>
            <person name="Lovett B."/>
            <person name="Kasson L.R."/>
            <person name="Berry K."/>
            <person name="Grigoriev I."/>
            <person name="Chang Y."/>
            <person name="Spatafora J."/>
            <person name="Kasson M.T."/>
        </authorList>
    </citation>
    <scope>NUCLEOTIDE SEQUENCE</scope>
    <source>
        <strain evidence="3">NRRL A-21654</strain>
    </source>
</reference>
<proteinExistence type="predicted"/>
<feature type="compositionally biased region" description="Low complexity" evidence="2">
    <location>
        <begin position="438"/>
        <end position="448"/>
    </location>
</feature>
<evidence type="ECO:0000313" key="3">
    <source>
        <dbReference type="EMBL" id="KAF7731666.1"/>
    </source>
</evidence>
<evidence type="ECO:0000256" key="1">
    <source>
        <dbReference type="SAM" id="Coils"/>
    </source>
</evidence>
<evidence type="ECO:0000313" key="4">
    <source>
        <dbReference type="Proteomes" id="UP000605846"/>
    </source>
</evidence>
<dbReference type="EMBL" id="JABAYA010000008">
    <property type="protein sequence ID" value="KAF7731666.1"/>
    <property type="molecule type" value="Genomic_DNA"/>
</dbReference>
<keyword evidence="4" id="KW-1185">Reference proteome</keyword>
<accession>A0A8H7EVB5</accession>
<comment type="caution">
    <text evidence="3">The sequence shown here is derived from an EMBL/GenBank/DDBJ whole genome shotgun (WGS) entry which is preliminary data.</text>
</comment>
<organism evidence="3 4">
    <name type="scientific">Apophysomyces ossiformis</name>
    <dbReference type="NCBI Taxonomy" id="679940"/>
    <lineage>
        <taxon>Eukaryota</taxon>
        <taxon>Fungi</taxon>
        <taxon>Fungi incertae sedis</taxon>
        <taxon>Mucoromycota</taxon>
        <taxon>Mucoromycotina</taxon>
        <taxon>Mucoromycetes</taxon>
        <taxon>Mucorales</taxon>
        <taxon>Mucorineae</taxon>
        <taxon>Mucoraceae</taxon>
        <taxon>Apophysomyces</taxon>
    </lineage>
</organism>
<evidence type="ECO:0000256" key="2">
    <source>
        <dbReference type="SAM" id="MobiDB-lite"/>
    </source>
</evidence>
<feature type="coiled-coil region" evidence="1">
    <location>
        <begin position="99"/>
        <end position="133"/>
    </location>
</feature>
<dbReference type="OrthoDB" id="2258292at2759"/>
<protein>
    <submittedName>
        <fullName evidence="3">Uncharacterized protein</fullName>
    </submittedName>
</protein>
<sequence length="462" mass="52626">MVMDDQPSYQDQFISLLKKITQLQWVRESLPSHSKYYEGLRQRYKREQHLHALYEKKLEEYRKRQDAVLPILRPIRQTVNGSSSEHKREETLADLVEPLRQSQEKIIHMEAQMADAEEMLQDLMNNKLELDSVCDDMHTLYDEVVLDTDTPAYVVEQHLKNEVIQLSHEIPEVEHTINVYVETQKCLYDARQRMEQAMMSLPGASTFLDRQAMASHSLSNAALFGKSSTLTARVDATIPSLKEAEKLANEAYRLVEQASKLCKDVPVISNTPVGKDANVMTVLTGYRGYRLKIEALLRTQINPRLNQLQSQLAMTKYHYEQKTIEWIDQQIVMLENVLRENGCLQNISLEREISMLRMGSNAAIVAAAAEASGRVTVDDALDVETSPAEVERNGQLPQYTEDARYENHDQPSPPLSSSEQQSSVTDQPTCQRLPAYTSDGRSNSSSSHSEYDGFDQPPAYSR</sequence>
<dbReference type="AlphaFoldDB" id="A0A8H7EVB5"/>
<keyword evidence="1" id="KW-0175">Coiled coil</keyword>